<feature type="signal peptide" evidence="1">
    <location>
        <begin position="1"/>
        <end position="19"/>
    </location>
</feature>
<dbReference type="EMBL" id="JASBRG010000007">
    <property type="protein sequence ID" value="MDI3322460.1"/>
    <property type="molecule type" value="Genomic_DNA"/>
</dbReference>
<keyword evidence="1" id="KW-0732">Signal</keyword>
<accession>A0ABT6RIR6</accession>
<dbReference type="RefSeq" id="WP_282336580.1">
    <property type="nucleotide sequence ID" value="NZ_JASBRG010000007.1"/>
</dbReference>
<protein>
    <recommendedName>
        <fullName evidence="4">Outer membrane protein beta-barrel domain-containing protein</fullName>
    </recommendedName>
</protein>
<evidence type="ECO:0000313" key="2">
    <source>
        <dbReference type="EMBL" id="MDI3322460.1"/>
    </source>
</evidence>
<reference evidence="2 3" key="1">
    <citation type="submission" date="2023-05" db="EMBL/GenBank/DDBJ databases">
        <title>Genome sequence of Pinibacter sp. MAH-24.</title>
        <authorList>
            <person name="Huq M.A."/>
        </authorList>
    </citation>
    <scope>NUCLEOTIDE SEQUENCE [LARGE SCALE GENOMIC DNA]</scope>
    <source>
        <strain evidence="2 3">MAH-24</strain>
    </source>
</reference>
<comment type="caution">
    <text evidence="2">The sequence shown here is derived from an EMBL/GenBank/DDBJ whole genome shotgun (WGS) entry which is preliminary data.</text>
</comment>
<feature type="chain" id="PRO_5046155316" description="Outer membrane protein beta-barrel domain-containing protein" evidence="1">
    <location>
        <begin position="20"/>
        <end position="187"/>
    </location>
</feature>
<name>A0ABT6RIR6_9BACT</name>
<proteinExistence type="predicted"/>
<evidence type="ECO:0000256" key="1">
    <source>
        <dbReference type="SAM" id="SignalP"/>
    </source>
</evidence>
<evidence type="ECO:0000313" key="3">
    <source>
        <dbReference type="Proteomes" id="UP001226434"/>
    </source>
</evidence>
<gene>
    <name evidence="2" type="ORF">QJ048_21915</name>
</gene>
<sequence>MKKSLLLLMTSLTFVFSFAQSKKTSYSVGALLSRPAYFSNTENNNATGFGFEIQTERLFSKKISCTASAGYIHFSGPYTYVNYSSFAHDTTINSYGNVPLFAGLRFYCWNKLFLGAEIGAMIQASSNTGTHLSLAPSVGYKFDIAKQRGIEVGLRLINTLPSYGVPEANSLMKGGYGIWVLKVAYAF</sequence>
<organism evidence="2 3">
    <name type="scientific">Pinibacter soli</name>
    <dbReference type="NCBI Taxonomy" id="3044211"/>
    <lineage>
        <taxon>Bacteria</taxon>
        <taxon>Pseudomonadati</taxon>
        <taxon>Bacteroidota</taxon>
        <taxon>Chitinophagia</taxon>
        <taxon>Chitinophagales</taxon>
        <taxon>Chitinophagaceae</taxon>
        <taxon>Pinibacter</taxon>
    </lineage>
</organism>
<evidence type="ECO:0008006" key="4">
    <source>
        <dbReference type="Google" id="ProtNLM"/>
    </source>
</evidence>
<dbReference type="Proteomes" id="UP001226434">
    <property type="component" value="Unassembled WGS sequence"/>
</dbReference>
<keyword evidence="3" id="KW-1185">Reference proteome</keyword>